<feature type="domain" description="Ig-like" evidence="19">
    <location>
        <begin position="682"/>
        <end position="771"/>
    </location>
</feature>
<dbReference type="GO" id="GO:0007156">
    <property type="term" value="P:homophilic cell adhesion via plasma membrane adhesion molecules"/>
    <property type="evidence" value="ECO:0007669"/>
    <property type="project" value="UniProtKB-ARBA"/>
</dbReference>
<dbReference type="SUPFAM" id="SSF49265">
    <property type="entry name" value="Fibronectin type III"/>
    <property type="match status" value="7"/>
</dbReference>
<comment type="similarity">
    <text evidence="15">Belongs to the sidekick family.</text>
</comment>
<dbReference type="CDD" id="cd00096">
    <property type="entry name" value="Ig"/>
    <property type="match status" value="1"/>
</dbReference>
<dbReference type="GO" id="GO:0005886">
    <property type="term" value="C:plasma membrane"/>
    <property type="evidence" value="ECO:0007669"/>
    <property type="project" value="UniProtKB-SubCell"/>
</dbReference>
<feature type="region of interest" description="Disordered" evidence="17">
    <location>
        <begin position="2262"/>
        <end position="2283"/>
    </location>
</feature>
<evidence type="ECO:0000256" key="1">
    <source>
        <dbReference type="ARBA" id="ARBA00004251"/>
    </source>
</evidence>
<dbReference type="FunFam" id="2.60.40.10:FF:000158">
    <property type="entry name" value="Sidekick cell adhesion molecule 2"/>
    <property type="match status" value="1"/>
</dbReference>
<feature type="region of interest" description="Disordered" evidence="17">
    <location>
        <begin position="2378"/>
        <end position="2403"/>
    </location>
</feature>
<feature type="domain" description="Fibronectin type-III" evidence="20">
    <location>
        <begin position="778"/>
        <end position="874"/>
    </location>
</feature>
<evidence type="ECO:0000256" key="5">
    <source>
        <dbReference type="ARBA" id="ARBA00022737"/>
    </source>
</evidence>
<dbReference type="GO" id="GO:0007416">
    <property type="term" value="P:synapse assembly"/>
    <property type="evidence" value="ECO:0007669"/>
    <property type="project" value="UniProtKB-ARBA"/>
</dbReference>
<feature type="compositionally biased region" description="Polar residues" evidence="17">
    <location>
        <begin position="2394"/>
        <end position="2403"/>
    </location>
</feature>
<dbReference type="Pfam" id="PF00041">
    <property type="entry name" value="fn3"/>
    <property type="match status" value="13"/>
</dbReference>
<gene>
    <name evidence="21" type="primary">SDK1</name>
    <name evidence="21" type="ORF">RLOC_00003496</name>
</gene>
<keyword evidence="8" id="KW-0770">Synapse</keyword>
<evidence type="ECO:0000259" key="20">
    <source>
        <dbReference type="PROSITE" id="PS50853"/>
    </source>
</evidence>
<comment type="function">
    <text evidence="14">Adhesion molecule that promotes lamina-specific synaptic connections in the retina. Expressed in specific subsets of interneurons and retinal ganglion cells (RGCs) and promotes synaptic connectivity via homophilic interactions.</text>
</comment>
<reference evidence="21 22" key="1">
    <citation type="submission" date="2017-05" db="EMBL/GenBank/DDBJ databases">
        <title>Genome of assembly of the Bengalese finch, Lonchura striata domestica.</title>
        <authorList>
            <person name="Colquitt B.M."/>
            <person name="Brainard M.S."/>
        </authorList>
    </citation>
    <scope>NUCLEOTIDE SEQUENCE [LARGE SCALE GENOMIC DNA]</scope>
    <source>
        <strain evidence="21">White83orange57</strain>
    </source>
</reference>
<feature type="domain" description="Fibronectin type-III" evidence="20">
    <location>
        <begin position="1588"/>
        <end position="1685"/>
    </location>
</feature>
<dbReference type="FunFam" id="2.60.40.10:FF:000485">
    <property type="entry name" value="Sidekick cell adhesion molecule 2"/>
    <property type="match status" value="1"/>
</dbReference>
<dbReference type="FunFam" id="2.60.40.10:FF:000261">
    <property type="entry name" value="Sidekick cell adhesion molecule 2"/>
    <property type="match status" value="1"/>
</dbReference>
<dbReference type="PANTHER" id="PTHR13817:SF55">
    <property type="entry name" value="PROTEIN SIDEKICK-1"/>
    <property type="match status" value="1"/>
</dbReference>
<evidence type="ECO:0000256" key="17">
    <source>
        <dbReference type="SAM" id="MobiDB-lite"/>
    </source>
</evidence>
<dbReference type="FunFam" id="2.60.40.10:FF:000206">
    <property type="entry name" value="Sidekick cell adhesion molecule 2"/>
    <property type="match status" value="1"/>
</dbReference>
<feature type="domain" description="Fibronectin type-III" evidence="20">
    <location>
        <begin position="1813"/>
        <end position="1909"/>
    </location>
</feature>
<feature type="domain" description="Ig-like" evidence="19">
    <location>
        <begin position="158"/>
        <end position="240"/>
    </location>
</feature>
<dbReference type="InterPro" id="IPR003599">
    <property type="entry name" value="Ig_sub"/>
</dbReference>
<evidence type="ECO:0000256" key="7">
    <source>
        <dbReference type="ARBA" id="ARBA00022989"/>
    </source>
</evidence>
<protein>
    <submittedName>
        <fullName evidence="21">Protein sidekick-1</fullName>
    </submittedName>
</protein>
<feature type="domain" description="Fibronectin type-III" evidence="20">
    <location>
        <begin position="1388"/>
        <end position="1485"/>
    </location>
</feature>
<evidence type="ECO:0000256" key="8">
    <source>
        <dbReference type="ARBA" id="ARBA00023018"/>
    </source>
</evidence>
<feature type="transmembrane region" description="Helical" evidence="18">
    <location>
        <begin position="2193"/>
        <end position="2216"/>
    </location>
</feature>
<feature type="domain" description="Fibronectin type-III" evidence="20">
    <location>
        <begin position="1489"/>
        <end position="1583"/>
    </location>
</feature>
<dbReference type="SUPFAM" id="SSF48726">
    <property type="entry name" value="Immunoglobulin"/>
    <property type="match status" value="5"/>
</dbReference>
<proteinExistence type="inferred from homology"/>
<feature type="region of interest" description="Disordered" evidence="17">
    <location>
        <begin position="39"/>
        <end position="101"/>
    </location>
</feature>
<organism evidence="21 22">
    <name type="scientific">Lonchura striata</name>
    <name type="common">white-rumped munia</name>
    <dbReference type="NCBI Taxonomy" id="40157"/>
    <lineage>
        <taxon>Eukaryota</taxon>
        <taxon>Metazoa</taxon>
        <taxon>Chordata</taxon>
        <taxon>Craniata</taxon>
        <taxon>Vertebrata</taxon>
        <taxon>Euteleostomi</taxon>
        <taxon>Archelosauria</taxon>
        <taxon>Archosauria</taxon>
        <taxon>Dinosauria</taxon>
        <taxon>Saurischia</taxon>
        <taxon>Theropoda</taxon>
        <taxon>Coelurosauria</taxon>
        <taxon>Aves</taxon>
        <taxon>Neognathae</taxon>
        <taxon>Neoaves</taxon>
        <taxon>Telluraves</taxon>
        <taxon>Australaves</taxon>
        <taxon>Passeriformes</taxon>
        <taxon>Passeroidea</taxon>
        <taxon>Estrildidae</taxon>
        <taxon>Estrildinae</taxon>
        <taxon>Lonchura</taxon>
    </lineage>
</organism>
<keyword evidence="5" id="KW-0677">Repeat</keyword>
<dbReference type="SMART" id="SM00060">
    <property type="entry name" value="FN3"/>
    <property type="match status" value="13"/>
</dbReference>
<dbReference type="FunFam" id="2.60.40.10:FF:000271">
    <property type="entry name" value="Sidekick cell adhesion molecule 2"/>
    <property type="match status" value="1"/>
</dbReference>
<dbReference type="GO" id="GO:0010842">
    <property type="term" value="P:retina layer formation"/>
    <property type="evidence" value="ECO:0007669"/>
    <property type="project" value="UniProtKB-ARBA"/>
</dbReference>
<keyword evidence="11" id="KW-0325">Glycoprotein</keyword>
<name>A0A218UVQ6_9PASE</name>
<feature type="domain" description="Ig-like" evidence="19">
    <location>
        <begin position="347"/>
        <end position="435"/>
    </location>
</feature>
<keyword evidence="22" id="KW-1185">Reference proteome</keyword>
<dbReference type="FunFam" id="2.60.40.10:FF:000359">
    <property type="entry name" value="Sidekick cell adhesion molecule 2"/>
    <property type="match status" value="1"/>
</dbReference>
<feature type="domain" description="Ig-like" evidence="19">
    <location>
        <begin position="440"/>
        <end position="584"/>
    </location>
</feature>
<dbReference type="PROSITE" id="PS50835">
    <property type="entry name" value="IG_LIKE"/>
    <property type="match status" value="5"/>
</dbReference>
<dbReference type="FunFam" id="2.60.40.10:FF:000253">
    <property type="entry name" value="Sidekick cell adhesion molecule 1"/>
    <property type="match status" value="1"/>
</dbReference>
<dbReference type="FunFam" id="2.60.40.10:FF:000209">
    <property type="entry name" value="Sidekick cell adhesion molecule 2"/>
    <property type="match status" value="1"/>
</dbReference>
<comment type="caution">
    <text evidence="21">The sequence shown here is derived from an EMBL/GenBank/DDBJ whole genome shotgun (WGS) entry which is preliminary data.</text>
</comment>
<evidence type="ECO:0000259" key="19">
    <source>
        <dbReference type="PROSITE" id="PS50835"/>
    </source>
</evidence>
<dbReference type="PANTHER" id="PTHR13817">
    <property type="entry name" value="TITIN"/>
    <property type="match status" value="1"/>
</dbReference>
<dbReference type="PROSITE" id="PS50853">
    <property type="entry name" value="FN3"/>
    <property type="match status" value="13"/>
</dbReference>
<dbReference type="FunFam" id="2.60.40.10:FF:000267">
    <property type="entry name" value="Sidekick cell adhesion molecule 2"/>
    <property type="match status" value="1"/>
</dbReference>
<dbReference type="InterPro" id="IPR003598">
    <property type="entry name" value="Ig_sub2"/>
</dbReference>
<feature type="domain" description="Fibronectin type-III" evidence="20">
    <location>
        <begin position="879"/>
        <end position="975"/>
    </location>
</feature>
<keyword evidence="3 18" id="KW-0812">Transmembrane</keyword>
<evidence type="ECO:0000256" key="14">
    <source>
        <dbReference type="ARBA" id="ARBA00060218"/>
    </source>
</evidence>
<evidence type="ECO:0000256" key="9">
    <source>
        <dbReference type="ARBA" id="ARBA00023136"/>
    </source>
</evidence>
<evidence type="ECO:0000256" key="2">
    <source>
        <dbReference type="ARBA" id="ARBA00022475"/>
    </source>
</evidence>
<evidence type="ECO:0000256" key="13">
    <source>
        <dbReference type="ARBA" id="ARBA00034103"/>
    </source>
</evidence>
<dbReference type="Pfam" id="PF13927">
    <property type="entry name" value="Ig_3"/>
    <property type="match status" value="2"/>
</dbReference>
<evidence type="ECO:0000256" key="10">
    <source>
        <dbReference type="ARBA" id="ARBA00023157"/>
    </source>
</evidence>
<dbReference type="GO" id="GO:0042802">
    <property type="term" value="F:identical protein binding"/>
    <property type="evidence" value="ECO:0007669"/>
    <property type="project" value="UniProtKB-ARBA"/>
</dbReference>
<dbReference type="PRINTS" id="PR00014">
    <property type="entry name" value="FNTYPEIII"/>
</dbReference>
<dbReference type="InterPro" id="IPR007110">
    <property type="entry name" value="Ig-like_dom"/>
</dbReference>
<dbReference type="FunFam" id="2.60.40.10:FF:000177">
    <property type="entry name" value="Sidekick cell adhesion molecule 2"/>
    <property type="match status" value="1"/>
</dbReference>
<sequence>MCFTFLTGCFGAINTSTRNIDLGGDCHSGRHTERCSRLAGGASTNQRARRSWRVGASLPPKARGTGFRPSTESPARGCGMSDDQSAGRSGSQSDRMGISEATPVERKVDREIIARRNSRRGGMMIKLNFCFIFCRGWWAFLLLQLHMLQALAQGDVAPFFKTEPGLPQIHLEGNRLVLTCLAEGSWPLEFKWLHNDSEITSYSSEYKYIIPALQRADAGFYQCIVRNRMGALLQRRSQVQVAYMGDFMGTDQRKTVTEGQAAVLNFPHILSHPRPQVTWFRDGHKIIPSSRIAITLENQLVILGVSETDAGGYYVQAVNEKNGENKTSPFIHLSVARASSPSASAAPAMVIRPHNTSVAAGSSEATLECVANARPLERLSVTWKRNGIKITSGISSFGRRLTITNPTSADVGMYFCEAKLRESTEEPARAKAFLSILEPPYFTAEPQNVILAEVEKDVDILCQAMGEKNIEGLGRVQGKEQKGLECKTCEERLGKLGELSLEKRRIGEDLLALQFLTGAGVPIPTLVWYKDSVALGRLQNPRYKVLLSGGLRIHALRPQDAGIFQCFASNQAGEIHTYTYLDVTNIKPAFIQPPEDTTVTEGMTAVLTCEVSGAPRPAISWKKGEQILASGSVQIPRFVLLESGGLQIAPVFLQDAGNYTCCAANSEGALDAFVMLTVWNRTSIVRPPEDSTVIKGTTATLRCEATHDPRISIRYLWKKDSVVINPSSSSRITVEKDGTLLISQTWSGDIGDYTCEVVSSGGNDSRTARLEVIELPHSPQNLVATLNSSYSRSVVLSWVRPFDGNSPVLYYVVELSENNSPWKVHLSNLDPKMTSVTVSGLTPARTYQFRVCAVNQVGKGRYSTETSRLMLPEEPPSAPPKNIVASGRTNQSIMVQWQPPPESEHNGVLHGYILRYRLAGLPGEYQYKNITSAEINYCLVKDLIIWTQYEIQVASYNGAGLGAFSRPVTEYTLQGAVPTAPPQNVQVEAVNSTTIQFLWNPPPQQFINGINQGYKLLAWPVDAPESVTVVTIAPDFHGVHSGCISNLRKFTSYYTSVLCFTTPGDGPRSPPQLLRTLEDKPGAVGHLSFTEILDTSLKVSWQEPVEKNGIITGYQISWEVYGRNESRLARALSNSTLEYKITGLSSLTTYTIEVAAVTAQGSGWVTSSTISSGVPPELPGAPTNLVISNISPRSATLQFRPGYDGKTSISKWIVEGQVGVLGDEEEWVTLHEVENEPDAQMLEVPNLTPYTHYRFRMRQVNVVGPSPLSQPSRVIQTLQAPPDVAPGSVTVRTASETSLWLRWVPLPDTQYNGHPESVGYRIRAWRADLPGPALLKVLADRLARECTLEELQEWTEYELQVQAFNAIGAGPWSEAVRGRTRESVPSAPPENVSAEAVSSTQILLTWAAVPESEQNGLILGYKILYKAKDLDSEPKSQTVRGNHTQSVLLSGLRKFVLYELQVLAFTRIGDGVPSSPAVTERTKDDAPGPPVRLVFPEVRLTSVRIVWQPPEEPNGIILGYQVAYRLASSSPNKFTTVEVGSTVRQFTATDLSPESAYIFRTSAKTRQGWGEPLEATVITTEKRERPAPPRQVMTPQGDVSSRSLVLTWVPGSDGSSPIRYFTVQVRELPHGDWQTYSSSISHEATSCIIESLNPFTSYKLRVKATNDIGDSDFSTETEAVTTLQDVPDEPPSSVLVTPHTTSSVLVQWQPPKAESVNGLLLGYRIYYRELDYDTGPGTESKTIQNPSALRAELTPQSSFKTVNSSSALTTYELTQLKKYKRYEVLMTAYNVIGESPTSTPVEVFVGEAAPALAPQNIQVNSLSASQLELTWDPPPADSQNGIIQGYKIYYWESDTLNDTEKVKVLFLPETSVRLKNLTSHTRYLVCISAFNAAGDGPRSSPAQGRTHQAAPSAPSFLAFSEITCTTLNVSWGEPTAANGVLQGYRVVYEPLAPVQGVSKVVTVDIKGNWQRWLKVRDLTKGMTYLFRVQARTIAYGPELQANITAGPAEGSPGSPQEILVTKSASGLTLQWTEGDSGEKPTTGYIIEARPSDEGLWDMFVKDIPRSATSYTVGLDKLRQGVTYEFRVVAVNEFGYGEPSVPSVAVSAEGAQGRISKRISLQENNNTYYFKPRLARRVSKPLESLTPLLLSTIAEPSFPVGNEKILKGHKEELFFYGFFFVLSAQTEAPFYEEWWFLLVMALSSLILILLVVFALVLHGQSKKYKNCNGGKTISNVEESVTLDNGGFTALELNSRHLNIKSTFSKKNGTRSPPRPSPGGLHYSDEDICNKYNGAVLTEGLGLNEKPLEVSESEVTDSDYEDELPKHSFVNHYMSDPTYYNSWKRQQKGVKQHPASYRYEECTASEAEPYFQTVITTQSSGGVYTPTGQPAPGSRTPVTGFSSFV</sequence>
<dbReference type="STRING" id="299123.ENSLSDP00000009194"/>
<comment type="subunit">
    <text evidence="16">Homodimer; mediates homophilic interactions to promote cell adhesion.</text>
</comment>
<evidence type="ECO:0000313" key="21">
    <source>
        <dbReference type="EMBL" id="OWK57845.1"/>
    </source>
</evidence>
<feature type="domain" description="Fibronectin type-III" evidence="20">
    <location>
        <begin position="1181"/>
        <end position="1280"/>
    </location>
</feature>
<dbReference type="InterPro" id="IPR013783">
    <property type="entry name" value="Ig-like_fold"/>
</dbReference>
<evidence type="ECO:0000256" key="18">
    <source>
        <dbReference type="SAM" id="Phobius"/>
    </source>
</evidence>
<dbReference type="InterPro" id="IPR013098">
    <property type="entry name" value="Ig_I-set"/>
</dbReference>
<evidence type="ECO:0000313" key="22">
    <source>
        <dbReference type="Proteomes" id="UP000197619"/>
    </source>
</evidence>
<evidence type="ECO:0000256" key="11">
    <source>
        <dbReference type="ARBA" id="ARBA00023180"/>
    </source>
</evidence>
<keyword evidence="7 18" id="KW-1133">Transmembrane helix</keyword>
<feature type="domain" description="Fibronectin type-III" evidence="20">
    <location>
        <begin position="1083"/>
        <end position="1177"/>
    </location>
</feature>
<dbReference type="SMART" id="SM00408">
    <property type="entry name" value="IGc2"/>
    <property type="match status" value="6"/>
</dbReference>
<dbReference type="Proteomes" id="UP000197619">
    <property type="component" value="Unassembled WGS sequence"/>
</dbReference>
<keyword evidence="6" id="KW-0130">Cell adhesion</keyword>
<dbReference type="FunFam" id="2.60.40.10:FF:000231">
    <property type="entry name" value="Sidekick cell adhesion molecule 2"/>
    <property type="match status" value="1"/>
</dbReference>
<dbReference type="FunFam" id="2.60.40.10:FF:000237">
    <property type="entry name" value="Sidekick cell adhesion molecule 2"/>
    <property type="match status" value="1"/>
</dbReference>
<feature type="domain" description="Fibronectin type-III" evidence="20">
    <location>
        <begin position="1285"/>
        <end position="1383"/>
    </location>
</feature>
<dbReference type="EMBL" id="MUZQ01000114">
    <property type="protein sequence ID" value="OWK57845.1"/>
    <property type="molecule type" value="Genomic_DNA"/>
</dbReference>
<dbReference type="GO" id="GO:0045202">
    <property type="term" value="C:synapse"/>
    <property type="evidence" value="ECO:0007669"/>
    <property type="project" value="UniProtKB-SubCell"/>
</dbReference>
<dbReference type="InterPro" id="IPR050964">
    <property type="entry name" value="Striated_Muscle_Regulatory"/>
</dbReference>
<evidence type="ECO:0000256" key="15">
    <source>
        <dbReference type="ARBA" id="ARBA00061621"/>
    </source>
</evidence>
<evidence type="ECO:0000256" key="6">
    <source>
        <dbReference type="ARBA" id="ARBA00022889"/>
    </source>
</evidence>
<evidence type="ECO:0000256" key="12">
    <source>
        <dbReference type="ARBA" id="ARBA00023319"/>
    </source>
</evidence>
<keyword evidence="9 18" id="KW-0472">Membrane</keyword>
<keyword evidence="2" id="KW-1003">Cell membrane</keyword>
<dbReference type="InterPro" id="IPR036116">
    <property type="entry name" value="FN3_sf"/>
</dbReference>
<dbReference type="FunFam" id="2.60.40.10:FF:000360">
    <property type="entry name" value="Sidekick cell adhesion molecule 2"/>
    <property type="match status" value="1"/>
</dbReference>
<dbReference type="InterPro" id="IPR036179">
    <property type="entry name" value="Ig-like_dom_sf"/>
</dbReference>
<dbReference type="CDD" id="cd00063">
    <property type="entry name" value="FN3"/>
    <property type="match status" value="13"/>
</dbReference>
<evidence type="ECO:0000256" key="16">
    <source>
        <dbReference type="ARBA" id="ARBA00065695"/>
    </source>
</evidence>
<dbReference type="SMART" id="SM00409">
    <property type="entry name" value="IG"/>
    <property type="match status" value="6"/>
</dbReference>
<feature type="domain" description="Fibronectin type-III" evidence="20">
    <location>
        <begin position="981"/>
        <end position="1079"/>
    </location>
</feature>
<evidence type="ECO:0000256" key="4">
    <source>
        <dbReference type="ARBA" id="ARBA00022729"/>
    </source>
</evidence>
<accession>A0A218UVQ6</accession>
<dbReference type="Gene3D" id="2.60.40.10">
    <property type="entry name" value="Immunoglobulins"/>
    <property type="match status" value="19"/>
</dbReference>
<dbReference type="InterPro" id="IPR003961">
    <property type="entry name" value="FN3_dom"/>
</dbReference>
<evidence type="ECO:0000256" key="3">
    <source>
        <dbReference type="ARBA" id="ARBA00022692"/>
    </source>
</evidence>
<dbReference type="FunFam" id="2.60.40.10:FF:000202">
    <property type="entry name" value="Sidekick cell adhesion molecule 1"/>
    <property type="match status" value="1"/>
</dbReference>
<keyword evidence="12" id="KW-0393">Immunoglobulin domain</keyword>
<comment type="subcellular location">
    <subcellularLocation>
        <location evidence="1">Cell membrane</location>
        <topology evidence="1">Single-pass type I membrane protein</topology>
    </subcellularLocation>
    <subcellularLocation>
        <location evidence="13">Synapse</location>
    </subcellularLocation>
</comment>
<dbReference type="FunFam" id="2.60.40.10:FF:000301">
    <property type="entry name" value="Sidekick cell adhesion molecule 2"/>
    <property type="match status" value="1"/>
</dbReference>
<dbReference type="FunFam" id="2.60.40.10:FF:000266">
    <property type="entry name" value="Sidekick cell adhesion molecule 2"/>
    <property type="match status" value="1"/>
</dbReference>
<feature type="compositionally biased region" description="Polar residues" evidence="17">
    <location>
        <begin position="82"/>
        <end position="94"/>
    </location>
</feature>
<dbReference type="FunFam" id="2.60.40.10:FF:000420">
    <property type="entry name" value="Sidekick cell adhesion molecule 2"/>
    <property type="match status" value="1"/>
</dbReference>
<keyword evidence="10" id="KW-1015">Disulfide bond</keyword>
<keyword evidence="4" id="KW-0732">Signal</keyword>
<dbReference type="Pfam" id="PF07679">
    <property type="entry name" value="I-set"/>
    <property type="match status" value="3"/>
</dbReference>
<dbReference type="FunFam" id="2.60.40.10:FF:000434">
    <property type="entry name" value="Sidekick cell adhesion molecule 2"/>
    <property type="match status" value="1"/>
</dbReference>
<feature type="domain" description="Fibronectin type-III" evidence="20">
    <location>
        <begin position="2011"/>
        <end position="2109"/>
    </location>
</feature>
<feature type="domain" description="Fibronectin type-III" evidence="20">
    <location>
        <begin position="1690"/>
        <end position="1808"/>
    </location>
</feature>
<feature type="domain" description="Ig-like" evidence="19">
    <location>
        <begin position="588"/>
        <end position="677"/>
    </location>
</feature>
<feature type="domain" description="Fibronectin type-III" evidence="20">
    <location>
        <begin position="1910"/>
        <end position="2008"/>
    </location>
</feature>